<dbReference type="InterPro" id="IPR027417">
    <property type="entry name" value="P-loop_NTPase"/>
</dbReference>
<evidence type="ECO:0000256" key="7">
    <source>
        <dbReference type="ARBA" id="ARBA00022839"/>
    </source>
</evidence>
<keyword evidence="20" id="KW-1185">Reference proteome</keyword>
<dbReference type="Pfam" id="PF12705">
    <property type="entry name" value="PDDEXK_1"/>
    <property type="match status" value="1"/>
</dbReference>
<dbReference type="Proteomes" id="UP000269001">
    <property type="component" value="Unassembled WGS sequence"/>
</dbReference>
<dbReference type="PANTHER" id="PTHR11070:SF23">
    <property type="entry name" value="RECBCD ENZYME SUBUNIT RECB"/>
    <property type="match status" value="1"/>
</dbReference>
<dbReference type="GO" id="GO:0005829">
    <property type="term" value="C:cytosol"/>
    <property type="evidence" value="ECO:0007669"/>
    <property type="project" value="TreeGrafter"/>
</dbReference>
<evidence type="ECO:0000259" key="18">
    <source>
        <dbReference type="PROSITE" id="PS51217"/>
    </source>
</evidence>
<dbReference type="InterPro" id="IPR038726">
    <property type="entry name" value="PDDEXK_AddAB-type"/>
</dbReference>
<dbReference type="GO" id="GO:0000287">
    <property type="term" value="F:magnesium ion binding"/>
    <property type="evidence" value="ECO:0007669"/>
    <property type="project" value="UniProtKB-UniRule"/>
</dbReference>
<comment type="catalytic activity">
    <reaction evidence="15">
        <text>Exonucleolytic cleavage (in the presence of ATP) in either 5'- to 3'- or 3'- to 5'-direction to yield 5'-phosphooligonucleotides.</text>
        <dbReference type="EC" id="3.1.11.5"/>
    </reaction>
</comment>
<keyword evidence="4 15" id="KW-0227">DNA damage</keyword>
<evidence type="ECO:0000313" key="19">
    <source>
        <dbReference type="EMBL" id="RKG32375.1"/>
    </source>
</evidence>
<keyword evidence="8 15" id="KW-0067">ATP-binding</keyword>
<dbReference type="InterPro" id="IPR000212">
    <property type="entry name" value="DNA_helicase_UvrD/REP"/>
</dbReference>
<dbReference type="GO" id="GO:0043138">
    <property type="term" value="F:3'-5' DNA helicase activity"/>
    <property type="evidence" value="ECO:0007669"/>
    <property type="project" value="UniProtKB-UniRule"/>
</dbReference>
<dbReference type="AlphaFoldDB" id="A0A3A8ECK8"/>
<feature type="binding site" evidence="15">
    <location>
        <position position="1132"/>
    </location>
    <ligand>
        <name>Mg(2+)</name>
        <dbReference type="ChEBI" id="CHEBI:18420"/>
    </ligand>
</feature>
<sequence>MSSNSSVSYHPITDIEFSGLHLIEASAGTGKTFTLSSLMVRIFLEKYLPNQVIATTFTRAAAAELKTRIRLRLQDMYRDLQAYRGLTESEILLQATQQSDPLMQHVLRTFATRIGYACERLKLVLDQLDELFVGTLDSFSQKLLREFAFESGKIERAQITDDAKRYTRQLIHDVLREWIQAQPQQLIDGLYHMGTLKSVDAFVDVVENSLNFGSAHFQSISKPEINFHRFEQALDELLKEQALVGQLHEYYLFDGKYYKNIQKVMGVKLNHALVEALPKLVDAIHLKGKNVYFNRALFYPIETLFLTEDKEPRKKFFNKCDQHIQDDFFNHPLIQILKTMTEIRLGIEKDLQRLSQQLKAHLCLEVKQRLPQLLQQKGETTFSQQIRTLADALQGEQGQRFAIFVQARYPLILVDEFQDTNQDQDDMLASIWRHPQRYQKGCMIMVGDRKQAIYGFRGGDMLTFLNAYQDIKAKQGREYKLNFNHRSVKELVEVVDHLFQQQPDFGEQVIYDPIQAGSRAHPALIDQGQPNVAPLRWFMLSDKSKEAEQVAWKIRALLNQSQAGELYLKAEQSQHVVEDDIAVLSKNHAALDAVQSALEYLGIRVNRPSRRSVFDHPIAQDVAALLTAVLHPYDEAKIKRAVLSRLIGFNLKQLMELEQTAEGLSGYIATFDHLRELWLQQGFLTAWQACMSQFKVWQNLVAQHSKDNERDVVNLRHLGEILSQHSEHYQGAQNLYHWYLKQLQAPSQRDWEMERKLSSDAGIQLMTIHQSKGLEFKIVFLLGADKPFKDQNNALNFSTVEVTHPENGQVTTQRVIAIKDKERLSPEALEQNDQRSKAEQNRLWYVALTRASHRVYAMMQDQQQKTQDALAFWKDQTGTFQHHYAADELELTQCPPRFKSTVSEPKLTLYAQPLPTQRFYARGKTSFSYLAQHLKPHQMVSDVLSAQDQRLEQAEDEQDLLIFETSTTTQPIDWIQQNFPKGTLAGNFLHEIFEHVDFQDQSEWITEIRRRFKNDYGTLWDQLYSTYQQDFPEQKQDESRLYGWLANWLRQVLTTPLHQNFQLQQLHAGQFLSECPFYLALSDRVLAMRRIQQLFIEYQIEMPDFLDAHAARYLNGSIDLMYFDGSRFHIADYKSNYLGKDLSDYQADAIQQNMRQSSYWLQAALYLVALHRYLKVKLQHYQIEQHLGGATYLYLRGMNGTAGQGYYYWQPDTEFILRLDAILGYFNFDQSAEDK</sequence>
<keyword evidence="12 15" id="KW-0413">Isomerase</keyword>
<dbReference type="Pfam" id="PF00580">
    <property type="entry name" value="UvrD-helicase"/>
    <property type="match status" value="1"/>
</dbReference>
<dbReference type="EC" id="5.6.2.4" evidence="15"/>
<keyword evidence="6 15" id="KW-0347">Helicase</keyword>
<evidence type="ECO:0000256" key="3">
    <source>
        <dbReference type="ARBA" id="ARBA00022741"/>
    </source>
</evidence>
<evidence type="ECO:0000256" key="11">
    <source>
        <dbReference type="ARBA" id="ARBA00023204"/>
    </source>
</evidence>
<keyword evidence="7 15" id="KW-0269">Exonuclease</keyword>
<evidence type="ECO:0000256" key="14">
    <source>
        <dbReference type="ARBA" id="ARBA00048988"/>
    </source>
</evidence>
<dbReference type="PROSITE" id="PS51198">
    <property type="entry name" value="UVRD_HELICASE_ATP_BIND"/>
    <property type="match status" value="1"/>
</dbReference>
<accession>A0A3A8ECK8</accession>
<comment type="function">
    <text evidence="15">A helicase/nuclease that prepares dsDNA breaks (DSB) for recombinational DNA repair. Binds to DSBs and unwinds DNA via a highly rapid and processive ATP-dependent bidirectional helicase activity. Unwinds dsDNA until it encounters a Chi (crossover hotspot instigator) sequence from the 3' direction. Cuts ssDNA a few nucleotides 3' to the Chi site. The properties and activities of the enzyme are changed at Chi. The Chi-altered holoenzyme produces a long 3'-ssDNA overhang and facilitates RecA-binding to the ssDNA for homologous DNA recombination and repair. Holoenzyme degrades any linearized DNA that is unable to undergo homologous recombination. In the holoenzyme this subunit contributes ATPase, 3'-5' helicase, exonuclease activity and loads RecA onto ssDNA.</text>
</comment>
<dbReference type="PANTHER" id="PTHR11070">
    <property type="entry name" value="UVRD / RECB / PCRA DNA HELICASE FAMILY MEMBER"/>
    <property type="match status" value="1"/>
</dbReference>
<evidence type="ECO:0000256" key="13">
    <source>
        <dbReference type="ARBA" id="ARBA00034617"/>
    </source>
</evidence>
<comment type="catalytic activity">
    <reaction evidence="13 15">
        <text>Couples ATP hydrolysis with the unwinding of duplex DNA by translocating in the 3'-5' direction.</text>
        <dbReference type="EC" id="5.6.2.4"/>
    </reaction>
</comment>
<comment type="domain">
    <text evidence="15">The C-terminal domain has nuclease activity and interacts with RecD. It interacts with RecA, facilitating its loading onto ssDNA.</text>
</comment>
<evidence type="ECO:0000256" key="2">
    <source>
        <dbReference type="ARBA" id="ARBA00022723"/>
    </source>
</evidence>
<dbReference type="PROSITE" id="PS51217">
    <property type="entry name" value="UVRD_HELICASE_CTER"/>
    <property type="match status" value="1"/>
</dbReference>
<dbReference type="Gene3D" id="3.90.320.10">
    <property type="match status" value="1"/>
</dbReference>
<evidence type="ECO:0000256" key="15">
    <source>
        <dbReference type="HAMAP-Rule" id="MF_01485"/>
    </source>
</evidence>
<keyword evidence="3 15" id="KW-0547">Nucleotide-binding</keyword>
<dbReference type="InterPro" id="IPR014016">
    <property type="entry name" value="UvrD-like_ATP-bd"/>
</dbReference>
<feature type="active site" description="For nuclease activity" evidence="15">
    <location>
        <position position="1132"/>
    </location>
</feature>
<dbReference type="GO" id="GO:0016887">
    <property type="term" value="F:ATP hydrolysis activity"/>
    <property type="evidence" value="ECO:0007669"/>
    <property type="project" value="RHEA"/>
</dbReference>
<evidence type="ECO:0000256" key="6">
    <source>
        <dbReference type="ARBA" id="ARBA00022806"/>
    </source>
</evidence>
<protein>
    <recommendedName>
        <fullName evidence="15">RecBCD enzyme subunit RecB</fullName>
        <ecNumber evidence="15">3.1.11.5</ecNumber>
        <ecNumber evidence="15">5.6.2.4</ecNumber>
    </recommendedName>
    <alternativeName>
        <fullName evidence="15">DNA 3'-5' helicase subunit RecB</fullName>
    </alternativeName>
    <alternativeName>
        <fullName evidence="15">Exonuclease V subunit RecB</fullName>
        <shortName evidence="15">ExoV subunit RecB</shortName>
    </alternativeName>
    <alternativeName>
        <fullName evidence="15">Helicase/nuclease RecBCD subunit RecB</fullName>
    </alternativeName>
</protein>
<feature type="domain" description="UvrD-like helicase ATP-binding" evidence="17">
    <location>
        <begin position="4"/>
        <end position="488"/>
    </location>
</feature>
<dbReference type="Gene3D" id="1.10.3170.10">
    <property type="entry name" value="Recbcd, chain B, domain 2"/>
    <property type="match status" value="1"/>
</dbReference>
<evidence type="ECO:0000256" key="1">
    <source>
        <dbReference type="ARBA" id="ARBA00022722"/>
    </source>
</evidence>
<dbReference type="GO" id="GO:0009338">
    <property type="term" value="C:exodeoxyribonuclease V complex"/>
    <property type="evidence" value="ECO:0007669"/>
    <property type="project" value="TreeGrafter"/>
</dbReference>
<keyword evidence="1 15" id="KW-0540">Nuclease</keyword>
<feature type="binding site" evidence="16">
    <location>
        <begin position="25"/>
        <end position="32"/>
    </location>
    <ligand>
        <name>ATP</name>
        <dbReference type="ChEBI" id="CHEBI:30616"/>
    </ligand>
</feature>
<evidence type="ECO:0000256" key="10">
    <source>
        <dbReference type="ARBA" id="ARBA00023125"/>
    </source>
</evidence>
<dbReference type="GO" id="GO:0005524">
    <property type="term" value="F:ATP binding"/>
    <property type="evidence" value="ECO:0007669"/>
    <property type="project" value="UniProtKB-UniRule"/>
</dbReference>
<dbReference type="InterPro" id="IPR011335">
    <property type="entry name" value="Restrct_endonuc-II-like"/>
</dbReference>
<feature type="binding site" evidence="15">
    <location>
        <position position="1119"/>
    </location>
    <ligand>
        <name>Mg(2+)</name>
        <dbReference type="ChEBI" id="CHEBI:18420"/>
    </ligand>
</feature>
<evidence type="ECO:0000256" key="8">
    <source>
        <dbReference type="ARBA" id="ARBA00022840"/>
    </source>
</evidence>
<evidence type="ECO:0000256" key="5">
    <source>
        <dbReference type="ARBA" id="ARBA00022801"/>
    </source>
</evidence>
<dbReference type="InterPro" id="IPR004586">
    <property type="entry name" value="RecB"/>
</dbReference>
<dbReference type="HAMAP" id="MF_01485">
    <property type="entry name" value="RecB"/>
    <property type="match status" value="1"/>
</dbReference>
<comment type="subunit">
    <text evidence="15">Heterotrimer of RecB, RecC and RecD. All subunits contribute to DNA-binding. Interacts with RecA.</text>
</comment>
<dbReference type="SUPFAM" id="SSF52980">
    <property type="entry name" value="Restriction endonuclease-like"/>
    <property type="match status" value="1"/>
</dbReference>
<comment type="cofactor">
    <cofactor evidence="15">
        <name>Mg(2+)</name>
        <dbReference type="ChEBI" id="CHEBI:18420"/>
    </cofactor>
    <text evidence="15">Binds 1 Mg(2+) ion per subunit.</text>
</comment>
<keyword evidence="5 15" id="KW-0378">Hydrolase</keyword>
<dbReference type="CDD" id="cd22352">
    <property type="entry name" value="RecB_C-like"/>
    <property type="match status" value="1"/>
</dbReference>
<comment type="domain">
    <text evidence="15">The N-terminal DNA-binding domain is a ssDNA-dependent ATPase and has ATP-dependent 3'-5' helicase function. This domain interacts with RecC.</text>
</comment>
<comment type="miscellaneous">
    <text evidence="15">In the RecBCD complex, RecB has a slow 3'-5' helicase, an exonuclease activity and loads RecA onto ssDNA, RecD has a fast 5'-3' helicase activity, while RecC stimulates the ATPase and processivity of the RecB helicase and contributes to recognition of the Chi site.</text>
</comment>
<dbReference type="SUPFAM" id="SSF52540">
    <property type="entry name" value="P-loop containing nucleoside triphosphate hydrolases"/>
    <property type="match status" value="1"/>
</dbReference>
<keyword evidence="9 15" id="KW-0460">Magnesium</keyword>
<feature type="binding site" evidence="15">
    <location>
        <position position="990"/>
    </location>
    <ligand>
        <name>Mg(2+)</name>
        <dbReference type="ChEBI" id="CHEBI:18420"/>
    </ligand>
</feature>
<feature type="region of interest" description="Nuclease activity, interacts with RecD and RecA" evidence="15">
    <location>
        <begin position="918"/>
        <end position="1235"/>
    </location>
</feature>
<organism evidence="19 20">
    <name type="scientific">Acinetobacter guerrae</name>
    <dbReference type="NCBI Taxonomy" id="1843371"/>
    <lineage>
        <taxon>Bacteria</taxon>
        <taxon>Pseudomonadati</taxon>
        <taxon>Pseudomonadota</taxon>
        <taxon>Gammaproteobacteria</taxon>
        <taxon>Moraxellales</taxon>
        <taxon>Moraxellaceae</taxon>
        <taxon>Acinetobacter</taxon>
    </lineage>
</organism>
<name>A0A3A8ECK8_9GAMM</name>
<keyword evidence="2 15" id="KW-0479">Metal-binding</keyword>
<evidence type="ECO:0000256" key="9">
    <source>
        <dbReference type="ARBA" id="ARBA00022842"/>
    </source>
</evidence>
<dbReference type="Pfam" id="PF13361">
    <property type="entry name" value="UvrD_C"/>
    <property type="match status" value="1"/>
</dbReference>
<evidence type="ECO:0000256" key="4">
    <source>
        <dbReference type="ARBA" id="ARBA00022763"/>
    </source>
</evidence>
<gene>
    <name evidence="15" type="primary">recB</name>
    <name evidence="19" type="ORF">D7V21_11960</name>
</gene>
<dbReference type="EMBL" id="RAXU01000015">
    <property type="protein sequence ID" value="RKG32375.1"/>
    <property type="molecule type" value="Genomic_DNA"/>
</dbReference>
<keyword evidence="10 15" id="KW-0238">DNA-binding</keyword>
<dbReference type="GO" id="GO:0003677">
    <property type="term" value="F:DNA binding"/>
    <property type="evidence" value="ECO:0007669"/>
    <property type="project" value="UniProtKB-UniRule"/>
</dbReference>
<comment type="catalytic activity">
    <reaction evidence="14 15">
        <text>ATP + H2O = ADP + phosphate + H(+)</text>
        <dbReference type="Rhea" id="RHEA:13065"/>
        <dbReference type="ChEBI" id="CHEBI:15377"/>
        <dbReference type="ChEBI" id="CHEBI:15378"/>
        <dbReference type="ChEBI" id="CHEBI:30616"/>
        <dbReference type="ChEBI" id="CHEBI:43474"/>
        <dbReference type="ChEBI" id="CHEBI:456216"/>
        <dbReference type="EC" id="5.6.2.4"/>
    </reaction>
</comment>
<dbReference type="EC" id="3.1.11.5" evidence="15"/>
<reference evidence="19 20" key="1">
    <citation type="submission" date="2018-09" db="EMBL/GenBank/DDBJ databases">
        <title>The draft genome of Acinetobacter spp. strains.</title>
        <authorList>
            <person name="Qin J."/>
            <person name="Feng Y."/>
            <person name="Zong Z."/>
        </authorList>
    </citation>
    <scope>NUCLEOTIDE SEQUENCE [LARGE SCALE GENOMIC DNA]</scope>
    <source>
        <strain evidence="19 20">WCHAc060096</strain>
    </source>
</reference>
<dbReference type="Gene3D" id="1.10.486.10">
    <property type="entry name" value="PCRA, domain 4"/>
    <property type="match status" value="1"/>
</dbReference>
<evidence type="ECO:0000259" key="17">
    <source>
        <dbReference type="PROSITE" id="PS51198"/>
    </source>
</evidence>
<proteinExistence type="inferred from homology"/>
<comment type="caution">
    <text evidence="19">The sequence shown here is derived from an EMBL/GenBank/DDBJ whole genome shotgun (WGS) entry which is preliminary data.</text>
</comment>
<dbReference type="GO" id="GO:0000724">
    <property type="term" value="P:double-strand break repair via homologous recombination"/>
    <property type="evidence" value="ECO:0007669"/>
    <property type="project" value="UniProtKB-UniRule"/>
</dbReference>
<dbReference type="InterPro" id="IPR014017">
    <property type="entry name" value="DNA_helicase_UvrD-like_C"/>
</dbReference>
<evidence type="ECO:0000256" key="16">
    <source>
        <dbReference type="PROSITE-ProRule" id="PRU00560"/>
    </source>
</evidence>
<feature type="region of interest" description="DNA-binding and helicase activity, interacts with RecC" evidence="15">
    <location>
        <begin position="1"/>
        <end position="892"/>
    </location>
</feature>
<keyword evidence="11 15" id="KW-0234">DNA repair</keyword>
<evidence type="ECO:0000313" key="20">
    <source>
        <dbReference type="Proteomes" id="UP000269001"/>
    </source>
</evidence>
<evidence type="ECO:0000256" key="12">
    <source>
        <dbReference type="ARBA" id="ARBA00023235"/>
    </source>
</evidence>
<dbReference type="InterPro" id="IPR011604">
    <property type="entry name" value="PDDEXK-like_dom_sf"/>
</dbReference>
<dbReference type="Gene3D" id="3.40.50.300">
    <property type="entry name" value="P-loop containing nucleotide triphosphate hydrolases"/>
    <property type="match status" value="2"/>
</dbReference>
<dbReference type="GO" id="GO:0008854">
    <property type="term" value="F:exodeoxyribonuclease V activity"/>
    <property type="evidence" value="ECO:0007669"/>
    <property type="project" value="UniProtKB-EC"/>
</dbReference>
<comment type="similarity">
    <text evidence="15">Belongs to the helicase family. UvrD subfamily.</text>
</comment>
<feature type="domain" description="UvrD-like helicase C-terminal" evidence="18">
    <location>
        <begin position="500"/>
        <end position="773"/>
    </location>
</feature>
<dbReference type="RefSeq" id="WP_120370704.1">
    <property type="nucleotide sequence ID" value="NZ_RAXU01000015.1"/>
</dbReference>